<reference evidence="5 6" key="1">
    <citation type="submission" date="2019-01" db="EMBL/GenBank/DDBJ databases">
        <title>Draft Genome and Complete Hox-Cluster Characterization of the Sterlet Sturgeon (Acipenser ruthenus).</title>
        <authorList>
            <person name="Wei Q."/>
        </authorList>
    </citation>
    <scope>NUCLEOTIDE SEQUENCE [LARGE SCALE GENOMIC DNA]</scope>
    <source>
        <strain evidence="5">WHYD16114868_AA</strain>
        <tissue evidence="5">Blood</tissue>
    </source>
</reference>
<dbReference type="SUPFAM" id="SSF54236">
    <property type="entry name" value="Ubiquitin-like"/>
    <property type="match status" value="1"/>
</dbReference>
<sequence>MPVDTKRVRGPEKSQSPWLFVQPTRVPKTRESERRADSRRRGQVDARPMFARCGLVSQTGNTKLICSVYGPRQTERKDELDMKASRLDCSGCVRVFLYLHRSVTIQVCEDEKVSTVWSLISEKLNIPVNQPGLLYKGKALADEHRLSHDSIAPDSKLNSS</sequence>
<evidence type="ECO:0000256" key="3">
    <source>
        <dbReference type="SAM" id="MobiDB-lite"/>
    </source>
</evidence>
<dbReference type="Gene3D" id="3.10.20.90">
    <property type="entry name" value="Phosphatidylinositol 3-kinase Catalytic Subunit, Chain A, domain 1"/>
    <property type="match status" value="1"/>
</dbReference>
<dbReference type="Proteomes" id="UP000289886">
    <property type="component" value="Unassembled WGS sequence"/>
</dbReference>
<evidence type="ECO:0000313" key="5">
    <source>
        <dbReference type="EMBL" id="RXM35896.1"/>
    </source>
</evidence>
<dbReference type="Gene3D" id="3.30.230.70">
    <property type="entry name" value="GHMP Kinase, N-terminal domain"/>
    <property type="match status" value="1"/>
</dbReference>
<accession>A0A444UL49</accession>
<protein>
    <submittedName>
        <fullName evidence="5">Exosome complex component MTR3</fullName>
    </submittedName>
</protein>
<dbReference type="EMBL" id="SCEB01214344">
    <property type="protein sequence ID" value="RXM35896.1"/>
    <property type="molecule type" value="Genomic_DNA"/>
</dbReference>
<dbReference type="GO" id="GO:0071816">
    <property type="term" value="P:tail-anchored membrane protein insertion into ER membrane"/>
    <property type="evidence" value="ECO:0007669"/>
    <property type="project" value="TreeGrafter"/>
</dbReference>
<name>A0A444UL49_ACIRT</name>
<evidence type="ECO:0000259" key="4">
    <source>
        <dbReference type="PROSITE" id="PS50053"/>
    </source>
</evidence>
<dbReference type="PANTHER" id="PTHR46555:SF1">
    <property type="entry name" value="UBIQUITIN-LIKE PROTEIN 4A"/>
    <property type="match status" value="1"/>
</dbReference>
<dbReference type="GO" id="GO:0071818">
    <property type="term" value="C:BAT3 complex"/>
    <property type="evidence" value="ECO:0007669"/>
    <property type="project" value="TreeGrafter"/>
</dbReference>
<dbReference type="GO" id="GO:0006620">
    <property type="term" value="P:post-translational protein targeting to endoplasmic reticulum membrane"/>
    <property type="evidence" value="ECO:0007669"/>
    <property type="project" value="InterPro"/>
</dbReference>
<dbReference type="PROSITE" id="PS50053">
    <property type="entry name" value="UBIQUITIN_2"/>
    <property type="match status" value="1"/>
</dbReference>
<feature type="compositionally biased region" description="Basic and acidic residues" evidence="3">
    <location>
        <begin position="28"/>
        <end position="43"/>
    </location>
</feature>
<gene>
    <name evidence="5" type="ORF">EOD39_12471</name>
</gene>
<dbReference type="AlphaFoldDB" id="A0A444UL49"/>
<feature type="domain" description="Ubiquitin-like" evidence="4">
    <location>
        <begin position="93"/>
        <end position="160"/>
    </location>
</feature>
<proteinExistence type="predicted"/>
<dbReference type="InterPro" id="IPR029071">
    <property type="entry name" value="Ubiquitin-like_domsf"/>
</dbReference>
<dbReference type="Pfam" id="PF00240">
    <property type="entry name" value="ubiquitin"/>
    <property type="match status" value="1"/>
</dbReference>
<dbReference type="GO" id="GO:0051087">
    <property type="term" value="F:protein-folding chaperone binding"/>
    <property type="evidence" value="ECO:0007669"/>
    <property type="project" value="TreeGrafter"/>
</dbReference>
<evidence type="ECO:0000313" key="6">
    <source>
        <dbReference type="Proteomes" id="UP000289886"/>
    </source>
</evidence>
<dbReference type="InterPro" id="IPR047154">
    <property type="entry name" value="UBL4A-like"/>
</dbReference>
<organism evidence="5 6">
    <name type="scientific">Acipenser ruthenus</name>
    <name type="common">Sterlet sturgeon</name>
    <dbReference type="NCBI Taxonomy" id="7906"/>
    <lineage>
        <taxon>Eukaryota</taxon>
        <taxon>Metazoa</taxon>
        <taxon>Chordata</taxon>
        <taxon>Craniata</taxon>
        <taxon>Vertebrata</taxon>
        <taxon>Euteleostomi</taxon>
        <taxon>Actinopterygii</taxon>
        <taxon>Chondrostei</taxon>
        <taxon>Acipenseriformes</taxon>
        <taxon>Acipenseridae</taxon>
        <taxon>Acipenser</taxon>
    </lineage>
</organism>
<dbReference type="InterPro" id="IPR027408">
    <property type="entry name" value="PNPase/RNase_PH_dom_sf"/>
</dbReference>
<evidence type="ECO:0000256" key="1">
    <source>
        <dbReference type="ARBA" id="ARBA00004514"/>
    </source>
</evidence>
<evidence type="ECO:0000256" key="2">
    <source>
        <dbReference type="ARBA" id="ARBA00022490"/>
    </source>
</evidence>
<feature type="compositionally biased region" description="Basic and acidic residues" evidence="3">
    <location>
        <begin position="1"/>
        <end position="12"/>
    </location>
</feature>
<keyword evidence="2" id="KW-0963">Cytoplasm</keyword>
<comment type="subcellular location">
    <subcellularLocation>
        <location evidence="1">Cytoplasm</location>
        <location evidence="1">Cytosol</location>
    </subcellularLocation>
</comment>
<comment type="caution">
    <text evidence="5">The sequence shown here is derived from an EMBL/GenBank/DDBJ whole genome shotgun (WGS) entry which is preliminary data.</text>
</comment>
<feature type="region of interest" description="Disordered" evidence="3">
    <location>
        <begin position="1"/>
        <end position="43"/>
    </location>
</feature>
<keyword evidence="6" id="KW-1185">Reference proteome</keyword>
<dbReference type="InterPro" id="IPR000626">
    <property type="entry name" value="Ubiquitin-like_dom"/>
</dbReference>
<dbReference type="PANTHER" id="PTHR46555">
    <property type="entry name" value="UBIQUITIN-LIKE PROTEIN 4A"/>
    <property type="match status" value="1"/>
</dbReference>